<proteinExistence type="inferred from homology"/>
<evidence type="ECO:0000313" key="27">
    <source>
        <dbReference type="EMBL" id="OBS21859.1"/>
    </source>
</evidence>
<dbReference type="Proteomes" id="UP000091967">
    <property type="component" value="Unassembled WGS sequence"/>
</dbReference>
<evidence type="ECO:0000256" key="2">
    <source>
        <dbReference type="ARBA" id="ARBA00004123"/>
    </source>
</evidence>
<dbReference type="InterPro" id="IPR023211">
    <property type="entry name" value="DNA_pol_palm_dom_sf"/>
</dbReference>
<dbReference type="Pfam" id="PF22634">
    <property type="entry name" value="POL2_thumb"/>
    <property type="match status" value="1"/>
</dbReference>
<comment type="caution">
    <text evidence="27">The sequence shown here is derived from an EMBL/GenBank/DDBJ whole genome shotgun (WGS) entry which is preliminary data.</text>
</comment>
<evidence type="ECO:0000256" key="5">
    <source>
        <dbReference type="ARBA" id="ARBA00012417"/>
    </source>
</evidence>
<evidence type="ECO:0000256" key="9">
    <source>
        <dbReference type="ARBA" id="ARBA00022695"/>
    </source>
</evidence>
<dbReference type="Gene3D" id="3.30.420.10">
    <property type="entry name" value="Ribonuclease H-like superfamily/Ribonuclease H"/>
    <property type="match status" value="1"/>
</dbReference>
<keyword evidence="28" id="KW-1185">Reference proteome</keyword>
<evidence type="ECO:0000256" key="21">
    <source>
        <dbReference type="ARBA" id="ARBA00049244"/>
    </source>
</evidence>
<dbReference type="GO" id="GO:0008270">
    <property type="term" value="F:zinc ion binding"/>
    <property type="evidence" value="ECO:0007669"/>
    <property type="project" value="UniProtKB-KW"/>
</dbReference>
<evidence type="ECO:0000256" key="3">
    <source>
        <dbReference type="ARBA" id="ARBA00004173"/>
    </source>
</evidence>
<feature type="domain" description="C2H2-type" evidence="26">
    <location>
        <begin position="2316"/>
        <end position="2342"/>
    </location>
</feature>
<evidence type="ECO:0000256" key="4">
    <source>
        <dbReference type="ARBA" id="ARBA00005755"/>
    </source>
</evidence>
<feature type="region of interest" description="Disordered" evidence="25">
    <location>
        <begin position="2268"/>
        <end position="2313"/>
    </location>
</feature>
<dbReference type="InterPro" id="IPR006172">
    <property type="entry name" value="DNA-dir_DNA_pol_B"/>
</dbReference>
<dbReference type="InterPro" id="IPR013697">
    <property type="entry name" value="DNA_pol_e_suA_C"/>
</dbReference>
<keyword evidence="13" id="KW-0862">Zinc</keyword>
<keyword evidence="19" id="KW-0539">Nucleus</keyword>
<keyword evidence="11" id="KW-0479">Metal-binding</keyword>
<dbReference type="InterPro" id="IPR012337">
    <property type="entry name" value="RNaseH-like_sf"/>
</dbReference>
<keyword evidence="18" id="KW-0496">Mitochondrion</keyword>
<dbReference type="GO" id="GO:0000278">
    <property type="term" value="P:mitotic cell cycle"/>
    <property type="evidence" value="ECO:0007669"/>
    <property type="project" value="TreeGrafter"/>
</dbReference>
<dbReference type="GO" id="GO:0005739">
    <property type="term" value="C:mitochondrion"/>
    <property type="evidence" value="ECO:0007669"/>
    <property type="project" value="UniProtKB-SubCell"/>
</dbReference>
<dbReference type="InterPro" id="IPR036397">
    <property type="entry name" value="RNaseH_sf"/>
</dbReference>
<dbReference type="GO" id="GO:0003887">
    <property type="term" value="F:DNA-directed DNA polymerase activity"/>
    <property type="evidence" value="ECO:0007669"/>
    <property type="project" value="UniProtKB-KW"/>
</dbReference>
<reference evidence="27 28" key="1">
    <citation type="submission" date="2016-06" db="EMBL/GenBank/DDBJ databases">
        <title>Living apart together: crosstalk between the core and supernumerary genomes in a fungal plant pathogen.</title>
        <authorList>
            <person name="Vanheule A."/>
            <person name="Audenaert K."/>
            <person name="Warris S."/>
            <person name="Van De Geest H."/>
            <person name="Schijlen E."/>
            <person name="Hofte M."/>
            <person name="De Saeger S."/>
            <person name="Haesaert G."/>
            <person name="Waalwijk C."/>
            <person name="Van Der Lee T."/>
        </authorList>
    </citation>
    <scope>NUCLEOTIDE SEQUENCE [LARGE SCALE GENOMIC DNA]</scope>
    <source>
        <strain evidence="27 28">2516</strain>
    </source>
</reference>
<keyword evidence="17" id="KW-0238">DNA-binding</keyword>
<dbReference type="InterPro" id="IPR042087">
    <property type="entry name" value="DNA_pol_B_thumb"/>
</dbReference>
<feature type="compositionally biased region" description="Basic and acidic residues" evidence="25">
    <location>
        <begin position="2414"/>
        <end position="2425"/>
    </location>
</feature>
<evidence type="ECO:0000259" key="26">
    <source>
        <dbReference type="PROSITE" id="PS50157"/>
    </source>
</evidence>
<keyword evidence="9" id="KW-0548">Nucleotidyltransferase</keyword>
<dbReference type="CDD" id="cd05779">
    <property type="entry name" value="DNA_polB_epsilon_exo"/>
    <property type="match status" value="1"/>
</dbReference>
<evidence type="ECO:0000256" key="12">
    <source>
        <dbReference type="ARBA" id="ARBA00022771"/>
    </source>
</evidence>
<dbReference type="EMBL" id="LYXU01000003">
    <property type="protein sequence ID" value="OBS21859.1"/>
    <property type="molecule type" value="Genomic_DNA"/>
</dbReference>
<dbReference type="SUPFAM" id="SSF53098">
    <property type="entry name" value="Ribonuclease H-like"/>
    <property type="match status" value="1"/>
</dbReference>
<dbReference type="GO" id="GO:0006297">
    <property type="term" value="P:nucleotide-excision repair, DNA gap filling"/>
    <property type="evidence" value="ECO:0007669"/>
    <property type="project" value="TreeGrafter"/>
</dbReference>
<evidence type="ECO:0000256" key="7">
    <source>
        <dbReference type="ARBA" id="ARBA00022485"/>
    </source>
</evidence>
<keyword evidence="10" id="KW-0235">DNA replication</keyword>
<dbReference type="GO" id="GO:0045004">
    <property type="term" value="P:DNA replication proofreading"/>
    <property type="evidence" value="ECO:0007669"/>
    <property type="project" value="TreeGrafter"/>
</dbReference>
<evidence type="ECO:0000256" key="10">
    <source>
        <dbReference type="ARBA" id="ARBA00022705"/>
    </source>
</evidence>
<dbReference type="PANTHER" id="PTHR10670:SF0">
    <property type="entry name" value="DNA POLYMERASE EPSILON CATALYTIC SUBUNIT A"/>
    <property type="match status" value="1"/>
</dbReference>
<comment type="cofactor">
    <cofactor evidence="1">
        <name>[4Fe-4S] cluster</name>
        <dbReference type="ChEBI" id="CHEBI:49883"/>
    </cofactor>
</comment>
<dbReference type="InterPro" id="IPR013087">
    <property type="entry name" value="Znf_C2H2_type"/>
</dbReference>
<evidence type="ECO:0000256" key="20">
    <source>
        <dbReference type="ARBA" id="ARBA00032919"/>
    </source>
</evidence>
<dbReference type="InterPro" id="IPR029703">
    <property type="entry name" value="POL2"/>
</dbReference>
<dbReference type="GO" id="GO:0006272">
    <property type="term" value="P:leading strand elongation"/>
    <property type="evidence" value="ECO:0007669"/>
    <property type="project" value="TreeGrafter"/>
</dbReference>
<organism evidence="27 28">
    <name type="scientific">Fusarium poae</name>
    <dbReference type="NCBI Taxonomy" id="36050"/>
    <lineage>
        <taxon>Eukaryota</taxon>
        <taxon>Fungi</taxon>
        <taxon>Dikarya</taxon>
        <taxon>Ascomycota</taxon>
        <taxon>Pezizomycotina</taxon>
        <taxon>Sordariomycetes</taxon>
        <taxon>Hypocreomycetidae</taxon>
        <taxon>Hypocreales</taxon>
        <taxon>Nectriaceae</taxon>
        <taxon>Fusarium</taxon>
    </lineage>
</organism>
<dbReference type="PROSITE" id="PS50157">
    <property type="entry name" value="ZINC_FINGER_C2H2_2"/>
    <property type="match status" value="1"/>
</dbReference>
<keyword evidence="8" id="KW-0808">Transferase</keyword>
<evidence type="ECO:0000256" key="19">
    <source>
        <dbReference type="ARBA" id="ARBA00023242"/>
    </source>
</evidence>
<comment type="subcellular location">
    <subcellularLocation>
        <location evidence="3">Mitochondrion</location>
    </subcellularLocation>
    <subcellularLocation>
        <location evidence="2">Nucleus</location>
    </subcellularLocation>
</comment>
<dbReference type="FunFam" id="3.90.1600.10:FF:000006">
    <property type="entry name" value="DNA polymerase epsilon catalytic subunit"/>
    <property type="match status" value="1"/>
</dbReference>
<evidence type="ECO:0000256" key="14">
    <source>
        <dbReference type="ARBA" id="ARBA00022932"/>
    </source>
</evidence>
<feature type="region of interest" description="Disordered" evidence="25">
    <location>
        <begin position="2414"/>
        <end position="2444"/>
    </location>
</feature>
<keyword evidence="15" id="KW-0408">Iron</keyword>
<dbReference type="SMART" id="SM00486">
    <property type="entry name" value="POLBc"/>
    <property type="match status" value="1"/>
</dbReference>
<keyword evidence="12 24" id="KW-0863">Zinc-finger</keyword>
<name>A0A1B8AMR4_FUSPO</name>
<evidence type="ECO:0000256" key="17">
    <source>
        <dbReference type="ARBA" id="ARBA00023125"/>
    </source>
</evidence>
<evidence type="ECO:0000256" key="15">
    <source>
        <dbReference type="ARBA" id="ARBA00023004"/>
    </source>
</evidence>
<evidence type="ECO:0000256" key="24">
    <source>
        <dbReference type="PROSITE-ProRule" id="PRU00042"/>
    </source>
</evidence>
<evidence type="ECO:0000256" key="8">
    <source>
        <dbReference type="ARBA" id="ARBA00022679"/>
    </source>
</evidence>
<feature type="compositionally biased region" description="Low complexity" evidence="25">
    <location>
        <begin position="2268"/>
        <end position="2284"/>
    </location>
</feature>
<comment type="function">
    <text evidence="22">DNA polymerase II participates in chromosomal DNA replication.</text>
</comment>
<dbReference type="InterPro" id="IPR006133">
    <property type="entry name" value="DNA-dir_DNA_pol_B_exonuc"/>
</dbReference>
<dbReference type="Pfam" id="PF03104">
    <property type="entry name" value="DNA_pol_B_exo1"/>
    <property type="match status" value="1"/>
</dbReference>
<dbReference type="Gene3D" id="3.30.342.10">
    <property type="entry name" value="DNA Polymerase, chain B, domain 1"/>
    <property type="match status" value="1"/>
</dbReference>
<evidence type="ECO:0000256" key="18">
    <source>
        <dbReference type="ARBA" id="ARBA00023128"/>
    </source>
</evidence>
<dbReference type="STRING" id="36050.A0A1B8AMR4"/>
<keyword evidence="7" id="KW-0004">4Fe-4S</keyword>
<dbReference type="GO" id="GO:0051539">
    <property type="term" value="F:4 iron, 4 sulfur cluster binding"/>
    <property type="evidence" value="ECO:0007669"/>
    <property type="project" value="UniProtKB-KW"/>
</dbReference>
<dbReference type="SMART" id="SM00355">
    <property type="entry name" value="ZnF_C2H2"/>
    <property type="match status" value="3"/>
</dbReference>
<protein>
    <recommendedName>
        <fullName evidence="6">DNA polymerase epsilon catalytic subunit A</fullName>
        <ecNumber evidence="5">2.7.7.7</ecNumber>
    </recommendedName>
    <alternativeName>
        <fullName evidence="20">DNA polymerase II subunit A</fullName>
    </alternativeName>
</protein>
<dbReference type="Pfam" id="PF08490">
    <property type="entry name" value="DUF1744"/>
    <property type="match status" value="1"/>
</dbReference>
<dbReference type="PROSITE" id="PS00028">
    <property type="entry name" value="ZINC_FINGER_C2H2_1"/>
    <property type="match status" value="1"/>
</dbReference>
<dbReference type="OMA" id="LEAGICM"/>
<dbReference type="GO" id="GO:0000166">
    <property type="term" value="F:nucleotide binding"/>
    <property type="evidence" value="ECO:0007669"/>
    <property type="project" value="InterPro"/>
</dbReference>
<comment type="catalytic activity">
    <reaction evidence="21">
        <text>DNA(n) + a 2'-deoxyribonucleoside 5'-triphosphate = DNA(n+1) + diphosphate</text>
        <dbReference type="Rhea" id="RHEA:22508"/>
        <dbReference type="Rhea" id="RHEA-COMP:17339"/>
        <dbReference type="Rhea" id="RHEA-COMP:17340"/>
        <dbReference type="ChEBI" id="CHEBI:33019"/>
        <dbReference type="ChEBI" id="CHEBI:61560"/>
        <dbReference type="ChEBI" id="CHEBI:173112"/>
        <dbReference type="EC" id="2.7.7.7"/>
    </reaction>
</comment>
<dbReference type="EC" id="2.7.7.7" evidence="5"/>
<sequence>MPNTSLRRPQKGFRRGGKVAYHGNRTRTFAASSRNEATSADEKWERTRLAHSIDENMGFARYESGKKREGWLVNIQPTAIEDERMPGGRAAVDCYFIEEDGSTFKATVEFEPYFLIAVKKGREPEVEEWAKRVPGDGVVKSIRRVEKDDLNMPNHLLGYRRTFLELKFANVNDLMAARRDIMPIAEKNKKNMNAMDAYAEVATHGNGNFDLFDDSRDDDRNMNSALSDASDFIVDIREYDVPYHVRVMIDLDIRAGKWYFVEAKHGVTKIYPNEERSLPADPVVMAYDIETSKQPLKFPDAASDQIIMISYMIDGQGFLITNRQILSEDIGDFDYTPKPEYPGPFMIFNEPDEKSLIERFFLHIKEARPTVIATYNGDFFDWPFVEARASINGIDMYQEIGWKKDSEDQYKCAYSVHMDCFHWVNRDSYLPQGSRGLKAVTVAKLGYDPDELDPELMTPYATERPQTLAEYSVSDAVATYYLYMKYVHPFIFSLCTILPLSGDEVLRKGTGTLCEMLLMVQAYQREIVLPNKYITPKEAFWEGHLLDSETYVGGHVESIEAGVFRADIPVDFAVDPGAIDELLTDLDAALKFVITVEEQKKFEDVENYDEVKAQIVERLNKLKETPNRHEKPLIYHLDVASMYPNIMTTNRLQPDSMIQESDCAACDFNRPGKTCDRRMPWAWRGEYIPAKRDEYNMIRHALENEKFPGKFPSSPMRPFQDLSADEQAALVRKRLQLYSQKVYHKIHDSTTIVREAIICQRENPFYINTVRDFRDRRYDYKGKAKVWKGKTSTLQSSGAPQSEVDAAKKMIILYDSLQLAHKVILNSFYGYVMRKGSRWYSLDMAGVTCLTGAHIIQMARQLVERLGRPLELDTDGIWCMLPATFPENFSFKLKGGKKLNISYPCVMLNHLVHAKFTNHQYQTLVDQKTLKYETHSDNSIFFEVDGPYKAMVLPTSKEEDKNLKKRYAVFNDDGSLAELKGFEVKRRGELKLIKIFQQQIFKFFLEGETLADCYGAVAKVANRWLDVLHSKGTTLADEELMELISENRSMSKTLEEYGNQKSTSITTAKRLADFLGEQMVKDKGLNCKFIICARPKNAPVTERAIPVAIFSAEESVKRTYLKKWLKEEPTDTDPRALLDWDYYLERLGSVIQKLITIPAALQKVRNPVPRVPHPDWLQRRINIKDDKLKQKKLTDIFKKSPLGDITNINGSGMEDVEDFGSKLLKPKQVGAIIASSQTATVQKRKSPEPVENPDPMSALPQVMPSASENYEEFLMYQKQKWKIQKQARIRRRQLFGDRRGGAVNNLQQTFMKQAHTTYMSNWQVLHLKTTETPGIVMAYVLIDAKIHTLKVNVPRQVFLNLKSKDLPDVEVDGCEVEQVNYTLPNGHPSSHLFKLTVSEDIYFNESEKFSLLFNHPSVEGVYEKQVPLNIRAVLRLGNQCTIDASQHAVLGKGLEQGFDLAGLKRPAKSRTYLDTSPLAYIYISHITAGERQIFGIFSTTNDQAHVVILQRNKDTGQDLPNITRMYSEMLARRHAEAAGTNWQDCFTYQEKLHIKITQVTTRRKAHLEISDVVKKMRKDEPRPQMMVIQSSQRQLLIHDIPILGEFPVLPLKYDIADSSLPPLGWQSVIAKRLVGHYLGLGSWILHLTALARYGDVPLCNLERDDPRFLIDIAYARRLQANGVVLWWSPGARPDHAGYEKDDLLGPLDTVKMPNINNPGTFSSVCIDLDVRNLAINTILTSSLINELEGADSVSFNPAADDSETLASENAFANAGVLVLREMVKAWWTEACRGSTMADVLVQHLVRWVENPDSFMYDRALHYYVQMMSRKAFQQLMADFRRVGSQVVFANANRLILQTTKAEVGNAYAYSQYIIKSIKSKPLFHFIDLEIKEYWDYLVWYDEFNYGGKACQEVVEAEEQTLETIMHWQMATFLPAQLQSTFQDWVIEFIQLMHQLKRPHHGDPDATPRPTQLPSRGLEEHEGQIILGKAFEKPLKKDIIGLLNRQKREQLHPELAGDYTFPSLPGSHLNLSNPILELVKSLMQVLSLDKNITLEARLLRKELLALFEIREFSKEGTFANPSESLRLSQVSCDSCTMMRDLDLCRDEDLFGEGAAWCCGFCGTEFDRVAIEERLLGIVESWVVEWTTQDLKCSIMDHFKRKDRRGAVHVQSNDLGPTVRHGTLPAVSMPPVTAFSPMPMPTPKTTASFDVLSFGFETHPMQLMQSEFTGDYYRSASPLKLDLDSYLNYAEGPDNREMSTISSISADTFSSTGSMFSSSSTDTGDTLTVRNGRGRSRGPSPWSRSGRTKSIDNPTPSFVCLGPQCQLAFSSDKELKSHVKSSHTHICNWAGCDQPSFSTRDGLIHHVKVQHLVICPSPGCTETSFQSIRILQSHISMAHPEDGKDDAKEWELPMKAADNTKKDDRSPSSKTPIGTITPRKRKSCDPEAEMALGLSQSKRHCLDRLRSVVEKRARKSAGTPRSAESPTDLVRGRASRRIETTSFPLVFEHAILPFLSQYLPLWVGPRHVVTVTRGKSPQMKRICIMAPNKISRARKILIVSHVQDLIPANFSTLVTFVFAQGEINRTVTWARGLSKDHKDDICSARNPYFFRDPCMGDSIGVTGNGAFDDSTATLGPCITVGGGSYWLGNFHPFLEAYQQLAQEVQVEHPSSQDRKRCVEEGHDAMAQETSFRLGRLEVTSGLNLKTTRISHDPYWGDCDMDKPLVVTDWALIGSRTSQANILRRFPSETLPPTQDPIVTTTTAITPGADVLSSGRTSGYQRGQICEVPAYVSGDENQTLKATREWFIEEPWPQDDEDAWIRGGIGVNGDSGAGVVDANTHSLIGQIWGRNNYWGPGQRVTYFTPIADIFDDIQEKCGQESRPRLPQHRDEANCFPLHPSCRQCFDLRAYLNSSRRSSRMSLQSMIMGIGDGDQDLTSIEAVSELATPRDYHRYPGIEEAGASFNDIVSPAGPSGYPGTPMIADMRSPYATELDLEDLWGPKAGSSTRTRKRTFSFAVDTGPERWKRLRADG</sequence>
<dbReference type="Pfam" id="PF23250">
    <property type="entry name" value="zf_DPOE_2"/>
    <property type="match status" value="1"/>
</dbReference>
<dbReference type="Gene3D" id="3.90.1600.10">
    <property type="entry name" value="Palm domain of DNA polymerase"/>
    <property type="match status" value="1"/>
</dbReference>
<dbReference type="GO" id="GO:0006287">
    <property type="term" value="P:base-excision repair, gap-filling"/>
    <property type="evidence" value="ECO:0007669"/>
    <property type="project" value="TreeGrafter"/>
</dbReference>
<evidence type="ECO:0000256" key="16">
    <source>
        <dbReference type="ARBA" id="ARBA00023014"/>
    </source>
</evidence>
<evidence type="ECO:0000256" key="25">
    <source>
        <dbReference type="SAM" id="MobiDB-lite"/>
    </source>
</evidence>
<evidence type="ECO:0000256" key="1">
    <source>
        <dbReference type="ARBA" id="ARBA00001966"/>
    </source>
</evidence>
<dbReference type="PANTHER" id="PTHR10670">
    <property type="entry name" value="DNA POLYMERASE EPSILON CATALYTIC SUBUNIT A"/>
    <property type="match status" value="1"/>
</dbReference>
<keyword evidence="14" id="KW-0239">DNA-directed DNA polymerase</keyword>
<gene>
    <name evidence="27" type="ORF">FPOA_08195</name>
</gene>
<dbReference type="Gene3D" id="1.10.132.60">
    <property type="entry name" value="DNA polymerase family B, C-terminal domain"/>
    <property type="match status" value="1"/>
</dbReference>
<dbReference type="FunFam" id="3.30.420.10:FF:000015">
    <property type="entry name" value="DNA polymerase epsilon catalytic subunit"/>
    <property type="match status" value="1"/>
</dbReference>
<dbReference type="InterPro" id="IPR043502">
    <property type="entry name" value="DNA/RNA_pol_sf"/>
</dbReference>
<dbReference type="GO" id="GO:0008622">
    <property type="term" value="C:epsilon DNA polymerase complex"/>
    <property type="evidence" value="ECO:0007669"/>
    <property type="project" value="InterPro"/>
</dbReference>
<evidence type="ECO:0000256" key="6">
    <source>
        <dbReference type="ARBA" id="ARBA00017389"/>
    </source>
</evidence>
<keyword evidence="16" id="KW-0411">Iron-sulfur</keyword>
<evidence type="ECO:0000256" key="22">
    <source>
        <dbReference type="ARBA" id="ARBA00057054"/>
    </source>
</evidence>
<evidence type="ECO:0000256" key="11">
    <source>
        <dbReference type="ARBA" id="ARBA00022723"/>
    </source>
</evidence>
<dbReference type="GO" id="GO:0003677">
    <property type="term" value="F:DNA binding"/>
    <property type="evidence" value="ECO:0007669"/>
    <property type="project" value="UniProtKB-KW"/>
</dbReference>
<dbReference type="InterPro" id="IPR055191">
    <property type="entry name" value="POL2_thumb"/>
</dbReference>
<comment type="similarity">
    <text evidence="4">Belongs to the DNA polymerase type-B family.</text>
</comment>
<comment type="subunit">
    <text evidence="23">Heterotetramer. Consists of 4 subunits: POL2, DPB2, DPB3 and DPB4.</text>
</comment>
<dbReference type="SUPFAM" id="SSF56672">
    <property type="entry name" value="DNA/RNA polymerases"/>
    <property type="match status" value="1"/>
</dbReference>
<feature type="region of interest" description="Disordered" evidence="25">
    <location>
        <begin position="2469"/>
        <end position="2491"/>
    </location>
</feature>
<evidence type="ECO:0000256" key="13">
    <source>
        <dbReference type="ARBA" id="ARBA00022833"/>
    </source>
</evidence>
<dbReference type="FunFam" id="1.10.132.60:FF:000002">
    <property type="entry name" value="DNA polymerase epsilon catalytic subunit"/>
    <property type="match status" value="1"/>
</dbReference>
<dbReference type="SMART" id="SM01159">
    <property type="entry name" value="DUF1744"/>
    <property type="match status" value="1"/>
</dbReference>
<accession>A0A1B8AMR4</accession>
<dbReference type="GO" id="GO:0008310">
    <property type="term" value="F:single-stranded DNA 3'-5' DNA exonuclease activity"/>
    <property type="evidence" value="ECO:0007669"/>
    <property type="project" value="TreeGrafter"/>
</dbReference>
<evidence type="ECO:0000256" key="23">
    <source>
        <dbReference type="ARBA" id="ARBA00065544"/>
    </source>
</evidence>
<dbReference type="CDD" id="cd05535">
    <property type="entry name" value="POLBc_epsilon"/>
    <property type="match status" value="1"/>
</dbReference>
<evidence type="ECO:0000313" key="28">
    <source>
        <dbReference type="Proteomes" id="UP000091967"/>
    </source>
</evidence>